<dbReference type="EMBL" id="BMRP01000001">
    <property type="protein sequence ID" value="GGU44662.1"/>
    <property type="molecule type" value="Genomic_DNA"/>
</dbReference>
<evidence type="ECO:0000313" key="3">
    <source>
        <dbReference type="EMBL" id="GGU44662.1"/>
    </source>
</evidence>
<dbReference type="InterPro" id="IPR011251">
    <property type="entry name" value="Luciferase-like_dom"/>
</dbReference>
<dbReference type="InterPro" id="IPR036661">
    <property type="entry name" value="Luciferase-like_sf"/>
</dbReference>
<dbReference type="RefSeq" id="WP_189295861.1">
    <property type="nucleotide sequence ID" value="NZ_BMRP01000001.1"/>
</dbReference>
<protein>
    <submittedName>
        <fullName evidence="3">LLM class F420-dependent oxidoreductase</fullName>
    </submittedName>
</protein>
<name>A0ABQ2UME2_9ACTN</name>
<sequence length="308" mass="32424">MAQQDRAVQDPRAIAARLGRVGVWHGGLGRASAADARGFAAGIERLGYGALWFGEAQATKEAFSHAGLLLAATERLTVATGIANIWVRDATAMNAGAHTLAEAYDGRFLLGLGASHAPQVEGRGHTYAKPLAAMRAYLDAMDAAPYDAPASPPPARVLAALGPRMLELAAQRAAGAHPYFVTPEHTARARAALGEGPLLAPEQAVLLETDPATARAQVRAHHLGFYLALPNYVNSLRRLGFEDADFQDGGSDRLVDAIVAWGDVDAIRERIRAHHDAGADHVAIQPVVAGPGLGFEQLRELAPALIEG</sequence>
<dbReference type="InterPro" id="IPR050564">
    <property type="entry name" value="F420-G6PD/mer"/>
</dbReference>
<keyword evidence="1" id="KW-0560">Oxidoreductase</keyword>
<keyword evidence="4" id="KW-1185">Reference proteome</keyword>
<evidence type="ECO:0000313" key="4">
    <source>
        <dbReference type="Proteomes" id="UP000654471"/>
    </source>
</evidence>
<dbReference type="SUPFAM" id="SSF51679">
    <property type="entry name" value="Bacterial luciferase-like"/>
    <property type="match status" value="1"/>
</dbReference>
<comment type="caution">
    <text evidence="3">The sequence shown here is derived from an EMBL/GenBank/DDBJ whole genome shotgun (WGS) entry which is preliminary data.</text>
</comment>
<evidence type="ECO:0000256" key="1">
    <source>
        <dbReference type="ARBA" id="ARBA00023002"/>
    </source>
</evidence>
<evidence type="ECO:0000259" key="2">
    <source>
        <dbReference type="Pfam" id="PF00296"/>
    </source>
</evidence>
<dbReference type="Pfam" id="PF00296">
    <property type="entry name" value="Bac_luciferase"/>
    <property type="match status" value="1"/>
</dbReference>
<dbReference type="Gene3D" id="3.20.20.30">
    <property type="entry name" value="Luciferase-like domain"/>
    <property type="match status" value="1"/>
</dbReference>
<dbReference type="Proteomes" id="UP000654471">
    <property type="component" value="Unassembled WGS sequence"/>
</dbReference>
<organism evidence="3 4">
    <name type="scientific">Streptomyces albospinus</name>
    <dbReference type="NCBI Taxonomy" id="285515"/>
    <lineage>
        <taxon>Bacteria</taxon>
        <taxon>Bacillati</taxon>
        <taxon>Actinomycetota</taxon>
        <taxon>Actinomycetes</taxon>
        <taxon>Kitasatosporales</taxon>
        <taxon>Streptomycetaceae</taxon>
        <taxon>Streptomyces</taxon>
    </lineage>
</organism>
<dbReference type="PANTHER" id="PTHR43244">
    <property type="match status" value="1"/>
</dbReference>
<reference evidence="4" key="1">
    <citation type="journal article" date="2019" name="Int. J. Syst. Evol. Microbiol.">
        <title>The Global Catalogue of Microorganisms (GCM) 10K type strain sequencing project: providing services to taxonomists for standard genome sequencing and annotation.</title>
        <authorList>
            <consortium name="The Broad Institute Genomics Platform"/>
            <consortium name="The Broad Institute Genome Sequencing Center for Infectious Disease"/>
            <person name="Wu L."/>
            <person name="Ma J."/>
        </authorList>
    </citation>
    <scope>NUCLEOTIDE SEQUENCE [LARGE SCALE GENOMIC DNA]</scope>
    <source>
        <strain evidence="4">JCM 3399</strain>
    </source>
</reference>
<gene>
    <name evidence="3" type="ORF">GCM10010211_05360</name>
</gene>
<dbReference type="PANTHER" id="PTHR43244:SF1">
    <property type="entry name" value="5,10-METHYLENETETRAHYDROMETHANOPTERIN REDUCTASE"/>
    <property type="match status" value="1"/>
</dbReference>
<proteinExistence type="predicted"/>
<accession>A0ABQ2UME2</accession>
<dbReference type="NCBIfam" id="TIGR03620">
    <property type="entry name" value="F420_MSMEG_4141"/>
    <property type="match status" value="1"/>
</dbReference>
<dbReference type="InterPro" id="IPR019922">
    <property type="entry name" value="Lucif-like_OxRdatse_MSMEG_4141"/>
</dbReference>
<feature type="domain" description="Luciferase-like" evidence="2">
    <location>
        <begin position="29"/>
        <end position="281"/>
    </location>
</feature>